<evidence type="ECO:0000256" key="6">
    <source>
        <dbReference type="SAM" id="Phobius"/>
    </source>
</evidence>
<feature type="domain" description="Cytochrome b561 bacterial/Ni-hydrogenase" evidence="7">
    <location>
        <begin position="6"/>
        <end position="187"/>
    </location>
</feature>
<comment type="subcellular location">
    <subcellularLocation>
        <location evidence="1">Cell membrane</location>
        <topology evidence="1">Multi-pass membrane protein</topology>
    </subcellularLocation>
</comment>
<evidence type="ECO:0000259" key="7">
    <source>
        <dbReference type="Pfam" id="PF01292"/>
    </source>
</evidence>
<feature type="transmembrane region" description="Helical" evidence="6">
    <location>
        <begin position="117"/>
        <end position="138"/>
    </location>
</feature>
<dbReference type="EMBL" id="AP018042">
    <property type="protein sequence ID" value="BAX78417.1"/>
    <property type="molecule type" value="Genomic_DNA"/>
</dbReference>
<keyword evidence="2" id="KW-1003">Cell membrane</keyword>
<dbReference type="PANTHER" id="PTHR30485">
    <property type="entry name" value="NI/FE-HYDROGENASE 1 B-TYPE CYTOCHROME SUBUNIT"/>
    <property type="match status" value="1"/>
</dbReference>
<dbReference type="OrthoDB" id="5615941at2"/>
<feature type="transmembrane region" description="Helical" evidence="6">
    <location>
        <begin position="150"/>
        <end position="172"/>
    </location>
</feature>
<evidence type="ECO:0000256" key="1">
    <source>
        <dbReference type="ARBA" id="ARBA00004651"/>
    </source>
</evidence>
<reference evidence="8 9" key="1">
    <citation type="journal article" date="2018" name="Mar. Genomics">
        <title>Complete genome sequence of Marinifilaceae bacterium strain SPP2, isolated from the Antarctic marine sediment.</title>
        <authorList>
            <person name="Watanabe M."/>
            <person name="Kojima H."/>
            <person name="Fukui M."/>
        </authorList>
    </citation>
    <scope>NUCLEOTIDE SEQUENCE [LARGE SCALE GENOMIC DNA]</scope>
    <source>
        <strain evidence="8 9">SPP2</strain>
    </source>
</reference>
<dbReference type="SUPFAM" id="SSF81342">
    <property type="entry name" value="Transmembrane di-heme cytochromes"/>
    <property type="match status" value="1"/>
</dbReference>
<keyword evidence="3 6" id="KW-0812">Transmembrane</keyword>
<dbReference type="KEGG" id="mbas:ALGA_0022"/>
<evidence type="ECO:0000256" key="5">
    <source>
        <dbReference type="ARBA" id="ARBA00023136"/>
    </source>
</evidence>
<dbReference type="Proteomes" id="UP000218267">
    <property type="component" value="Chromosome"/>
</dbReference>
<evidence type="ECO:0000256" key="2">
    <source>
        <dbReference type="ARBA" id="ARBA00022475"/>
    </source>
</evidence>
<gene>
    <name evidence="8" type="ORF">ALGA_0022</name>
</gene>
<dbReference type="RefSeq" id="WP_096427358.1">
    <property type="nucleotide sequence ID" value="NZ_AP018042.1"/>
</dbReference>
<dbReference type="GO" id="GO:0009055">
    <property type="term" value="F:electron transfer activity"/>
    <property type="evidence" value="ECO:0007669"/>
    <property type="project" value="InterPro"/>
</dbReference>
<evidence type="ECO:0000256" key="3">
    <source>
        <dbReference type="ARBA" id="ARBA00022692"/>
    </source>
</evidence>
<keyword evidence="9" id="KW-1185">Reference proteome</keyword>
<dbReference type="InterPro" id="IPR016174">
    <property type="entry name" value="Di-haem_cyt_TM"/>
</dbReference>
<dbReference type="GO" id="GO:0020037">
    <property type="term" value="F:heme binding"/>
    <property type="evidence" value="ECO:0007669"/>
    <property type="project" value="TreeGrafter"/>
</dbReference>
<keyword evidence="5 6" id="KW-0472">Membrane</keyword>
<evidence type="ECO:0000313" key="8">
    <source>
        <dbReference type="EMBL" id="BAX78417.1"/>
    </source>
</evidence>
<dbReference type="GO" id="GO:0022904">
    <property type="term" value="P:respiratory electron transport chain"/>
    <property type="evidence" value="ECO:0007669"/>
    <property type="project" value="InterPro"/>
</dbReference>
<reference evidence="9" key="2">
    <citation type="journal article" date="2020" name="Antonie Van Leeuwenhoek">
        <title>Labilibaculum antarcticum sp. nov., a novel facultative anaerobic, psychrotorelant bacterium isolated from marine sediment of Antarctica.</title>
        <authorList>
            <person name="Watanabe M."/>
            <person name="Kojima H."/>
            <person name="Fukui M."/>
        </authorList>
    </citation>
    <scope>NUCLEOTIDE SEQUENCE [LARGE SCALE GENOMIC DNA]</scope>
    <source>
        <strain evidence="9">SPP2</strain>
    </source>
</reference>
<accession>A0A1Y1CDK5</accession>
<dbReference type="Gene3D" id="1.20.950.20">
    <property type="entry name" value="Transmembrane di-heme cytochromes, Chain C"/>
    <property type="match status" value="1"/>
</dbReference>
<dbReference type="InterPro" id="IPR011577">
    <property type="entry name" value="Cyt_b561_bac/Ni-Hgenase"/>
</dbReference>
<dbReference type="InterPro" id="IPR051542">
    <property type="entry name" value="Hydrogenase_cytochrome"/>
</dbReference>
<dbReference type="AlphaFoldDB" id="A0A1Y1CDK5"/>
<dbReference type="GO" id="GO:0005886">
    <property type="term" value="C:plasma membrane"/>
    <property type="evidence" value="ECO:0007669"/>
    <property type="project" value="UniProtKB-SubCell"/>
</dbReference>
<name>A0A1Y1CDK5_9BACT</name>
<dbReference type="Pfam" id="PF01292">
    <property type="entry name" value="Ni_hydr_CYTB"/>
    <property type="match status" value="1"/>
</dbReference>
<proteinExistence type="predicted"/>
<evidence type="ECO:0000256" key="4">
    <source>
        <dbReference type="ARBA" id="ARBA00022989"/>
    </source>
</evidence>
<keyword evidence="4 6" id="KW-1133">Transmembrane helix</keyword>
<feature type="transmembrane region" description="Helical" evidence="6">
    <location>
        <begin position="12"/>
        <end position="32"/>
    </location>
</feature>
<evidence type="ECO:0000313" key="9">
    <source>
        <dbReference type="Proteomes" id="UP000218267"/>
    </source>
</evidence>
<organism evidence="8 9">
    <name type="scientific">Labilibaculum antarcticum</name>
    <dbReference type="NCBI Taxonomy" id="1717717"/>
    <lineage>
        <taxon>Bacteria</taxon>
        <taxon>Pseudomonadati</taxon>
        <taxon>Bacteroidota</taxon>
        <taxon>Bacteroidia</taxon>
        <taxon>Marinilabiliales</taxon>
        <taxon>Marinifilaceae</taxon>
        <taxon>Labilibaculum</taxon>
    </lineage>
</organism>
<protein>
    <submittedName>
        <fullName evidence="8">Cytochrome b561</fullName>
    </submittedName>
</protein>
<sequence>MGNTKYSKVYRIIHWAIAVSFLLLLVTIFLRLTWMNKYNVADIIQAYLSGTDQVLSQEQLIDLAKNIRQPMWSWHIYIGYVLVGLFSIRLILPAFGHMKIQNPLDKTLTTKMKFQKWTYIIFYFCVIVSLVTGLIIVLGPKELKKSMEEIHVLSIYYLIAFIGIHLAGVLIAEFTNQKGIISSIVSGSKNDK</sequence>
<dbReference type="PANTHER" id="PTHR30485:SF0">
    <property type="entry name" value="NI_FE-HYDROGENASE 1 B-TYPE CYTOCHROME SUBUNIT-RELATED"/>
    <property type="match status" value="1"/>
</dbReference>
<feature type="transmembrane region" description="Helical" evidence="6">
    <location>
        <begin position="74"/>
        <end position="96"/>
    </location>
</feature>